<dbReference type="AlphaFoldDB" id="A0A560AMS8"/>
<organism evidence="1 2">
    <name type="scientific">Azospirillum brasilense</name>
    <dbReference type="NCBI Taxonomy" id="192"/>
    <lineage>
        <taxon>Bacteria</taxon>
        <taxon>Pseudomonadati</taxon>
        <taxon>Pseudomonadota</taxon>
        <taxon>Alphaproteobacteria</taxon>
        <taxon>Rhodospirillales</taxon>
        <taxon>Azospirillaceae</taxon>
        <taxon>Azospirillum</taxon>
    </lineage>
</organism>
<name>A0A560AMS8_AZOBR</name>
<sequence length="105" mass="11183">MPCRNCIAAQSSAGAGNLVRQGEAALLPGDDQMSMGQCVGSLAQDTALGTGTQYGSNKRFETVVDTARPGNVAARFIDKAERTPFGWQGRDLEGLVSRFRCNVCR</sequence>
<accession>A0A560AMS8</accession>
<reference evidence="1 2" key="1">
    <citation type="submission" date="2019-06" db="EMBL/GenBank/DDBJ databases">
        <title>Genomic Encyclopedia of Type Strains, Phase IV (KMG-V): Genome sequencing to study the core and pangenomes of soil and plant-associated prokaryotes.</title>
        <authorList>
            <person name="Whitman W."/>
        </authorList>
    </citation>
    <scope>NUCLEOTIDE SEQUENCE [LARGE SCALE GENOMIC DNA]</scope>
    <source>
        <strain evidence="1 2">BR 11796</strain>
    </source>
</reference>
<gene>
    <name evidence="1" type="ORF">FBZ82_1175</name>
</gene>
<dbReference type="Proteomes" id="UP000316083">
    <property type="component" value="Unassembled WGS sequence"/>
</dbReference>
<proteinExistence type="predicted"/>
<comment type="caution">
    <text evidence="1">The sequence shown here is derived from an EMBL/GenBank/DDBJ whole genome shotgun (WGS) entry which is preliminary data.</text>
</comment>
<evidence type="ECO:0000313" key="1">
    <source>
        <dbReference type="EMBL" id="TWA61632.1"/>
    </source>
</evidence>
<dbReference type="EMBL" id="VITF01000017">
    <property type="protein sequence ID" value="TWA61632.1"/>
    <property type="molecule type" value="Genomic_DNA"/>
</dbReference>
<protein>
    <submittedName>
        <fullName evidence="1">Uncharacterized protein</fullName>
    </submittedName>
</protein>
<evidence type="ECO:0000313" key="2">
    <source>
        <dbReference type="Proteomes" id="UP000316083"/>
    </source>
</evidence>